<dbReference type="Gene3D" id="3.90.550.10">
    <property type="entry name" value="Spore Coat Polysaccharide Biosynthesis Protein SpsA, Chain A"/>
    <property type="match status" value="1"/>
</dbReference>
<keyword evidence="6 7" id="KW-0472">Membrane</keyword>
<dbReference type="EMBL" id="JACRTC010000002">
    <property type="protein sequence ID" value="MBC8570220.1"/>
    <property type="molecule type" value="Genomic_DNA"/>
</dbReference>
<dbReference type="Pfam" id="PF00535">
    <property type="entry name" value="Glycos_transf_2"/>
    <property type="match status" value="1"/>
</dbReference>
<evidence type="ECO:0000256" key="7">
    <source>
        <dbReference type="SAM" id="Phobius"/>
    </source>
</evidence>
<protein>
    <submittedName>
        <fullName evidence="9">Glycosyltransferase family 2 protein</fullName>
    </submittedName>
</protein>
<evidence type="ECO:0000313" key="9">
    <source>
        <dbReference type="EMBL" id="MBC8570220.1"/>
    </source>
</evidence>
<dbReference type="SUPFAM" id="SSF53448">
    <property type="entry name" value="Nucleotide-diphospho-sugar transferases"/>
    <property type="match status" value="1"/>
</dbReference>
<evidence type="ECO:0000256" key="3">
    <source>
        <dbReference type="ARBA" id="ARBA00022679"/>
    </source>
</evidence>
<evidence type="ECO:0000313" key="10">
    <source>
        <dbReference type="Proteomes" id="UP000660861"/>
    </source>
</evidence>
<evidence type="ECO:0000259" key="8">
    <source>
        <dbReference type="Pfam" id="PF00535"/>
    </source>
</evidence>
<keyword evidence="10" id="KW-1185">Reference proteome</keyword>
<dbReference type="Proteomes" id="UP000660861">
    <property type="component" value="Unassembled WGS sequence"/>
</dbReference>
<keyword evidence="4 7" id="KW-0812">Transmembrane</keyword>
<comment type="subcellular location">
    <subcellularLocation>
        <location evidence="1">Membrane</location>
        <topology evidence="1">Multi-pass membrane protein</topology>
    </subcellularLocation>
</comment>
<keyword evidence="5 7" id="KW-1133">Transmembrane helix</keyword>
<keyword evidence="3" id="KW-0808">Transferase</keyword>
<evidence type="ECO:0000256" key="2">
    <source>
        <dbReference type="ARBA" id="ARBA00022676"/>
    </source>
</evidence>
<dbReference type="AlphaFoldDB" id="A0A926EBV5"/>
<sequence>MALLSLVVPAFNEQENVAAAAAAVKERMKAAGIAYELIFVDDGSSDGTWGCIQEEADKDPAVRGLRFSRNFGKEGAIFAGLRAAKGDCVAVMDCDLQHPPETVVEMYRIWEKNDVDVVEARKSSRGKENFLYKGFSKLFYGLLKAVGKIDLENCSDFKLMSREVVDALNAMPERQTFFRALSSWVGYRTAIVYFEVPPRNAGTSKWSVGQLFRYAMRSISSFSTAPMQAVTICGFLFFIFAVILGVQTLVSKLIGHAEAGFPTVILLLLLIGSIIMFSLGVIGYYIARIYDEVKFRPRYIIQETTDGKGQKDITKD</sequence>
<name>A0A926EBV5_9FIRM</name>
<proteinExistence type="predicted"/>
<dbReference type="InterPro" id="IPR050256">
    <property type="entry name" value="Glycosyltransferase_2"/>
</dbReference>
<dbReference type="PANTHER" id="PTHR48090:SF1">
    <property type="entry name" value="PROPHAGE BACTOPRENOL GLUCOSYL TRANSFERASE HOMOLOG"/>
    <property type="match status" value="1"/>
</dbReference>
<organism evidence="9 10">
    <name type="scientific">Zongyangia hominis</name>
    <dbReference type="NCBI Taxonomy" id="2763677"/>
    <lineage>
        <taxon>Bacteria</taxon>
        <taxon>Bacillati</taxon>
        <taxon>Bacillota</taxon>
        <taxon>Clostridia</taxon>
        <taxon>Eubacteriales</taxon>
        <taxon>Oscillospiraceae</taxon>
        <taxon>Zongyangia</taxon>
    </lineage>
</organism>
<evidence type="ECO:0000256" key="1">
    <source>
        <dbReference type="ARBA" id="ARBA00004141"/>
    </source>
</evidence>
<evidence type="ECO:0000256" key="6">
    <source>
        <dbReference type="ARBA" id="ARBA00023136"/>
    </source>
</evidence>
<evidence type="ECO:0000256" key="4">
    <source>
        <dbReference type="ARBA" id="ARBA00022692"/>
    </source>
</evidence>
<dbReference type="PANTHER" id="PTHR48090">
    <property type="entry name" value="UNDECAPRENYL-PHOSPHATE 4-DEOXY-4-FORMAMIDO-L-ARABINOSE TRANSFERASE-RELATED"/>
    <property type="match status" value="1"/>
</dbReference>
<dbReference type="InterPro" id="IPR001173">
    <property type="entry name" value="Glyco_trans_2-like"/>
</dbReference>
<gene>
    <name evidence="9" type="ORF">H8709_05195</name>
</gene>
<feature type="domain" description="Glycosyltransferase 2-like" evidence="8">
    <location>
        <begin position="5"/>
        <end position="166"/>
    </location>
</feature>
<feature type="transmembrane region" description="Helical" evidence="7">
    <location>
        <begin position="264"/>
        <end position="287"/>
    </location>
</feature>
<keyword evidence="2" id="KW-0328">Glycosyltransferase</keyword>
<dbReference type="GO" id="GO:0005886">
    <property type="term" value="C:plasma membrane"/>
    <property type="evidence" value="ECO:0007669"/>
    <property type="project" value="TreeGrafter"/>
</dbReference>
<dbReference type="GO" id="GO:0016757">
    <property type="term" value="F:glycosyltransferase activity"/>
    <property type="evidence" value="ECO:0007669"/>
    <property type="project" value="UniProtKB-KW"/>
</dbReference>
<accession>A0A926EBV5</accession>
<evidence type="ECO:0000256" key="5">
    <source>
        <dbReference type="ARBA" id="ARBA00022989"/>
    </source>
</evidence>
<dbReference type="InterPro" id="IPR029044">
    <property type="entry name" value="Nucleotide-diphossugar_trans"/>
</dbReference>
<comment type="caution">
    <text evidence="9">The sequence shown here is derived from an EMBL/GenBank/DDBJ whole genome shotgun (WGS) entry which is preliminary data.</text>
</comment>
<feature type="transmembrane region" description="Helical" evidence="7">
    <location>
        <begin position="222"/>
        <end position="244"/>
    </location>
</feature>
<dbReference type="CDD" id="cd04187">
    <property type="entry name" value="DPM1_like_bac"/>
    <property type="match status" value="1"/>
</dbReference>
<reference evidence="9" key="1">
    <citation type="submission" date="2020-08" db="EMBL/GenBank/DDBJ databases">
        <title>Genome public.</title>
        <authorList>
            <person name="Liu C."/>
            <person name="Sun Q."/>
        </authorList>
    </citation>
    <scope>NUCLEOTIDE SEQUENCE</scope>
    <source>
        <strain evidence="9">NSJ-54</strain>
    </source>
</reference>